<sequence>MSERSERTGSDLATDLDRRWSWLLRRGPYVLLAATVVLCLATGPAFGTADRAPTIVALSVLLAVGHWWCGDRPRDESTDDALGHVYVFARTLVAFVLTWLNPLGSLYAAAGYFDAERYARGRWAMVVRVGSAITLAAAQSGGLPIHGVQYLLFAMLLIVHVMLMTVFARLGRDETALADERAATIAALEEANAKLERALDDNAILEAELWERARAEGVRDERERLALELHDTVAQGLAGIVTQLQAAADVPVAPVVAEHLQRAETLARSSLQDARRVVVALGPDGLGGSSLPSVLTERVRSWSEEHVIDADVVVTGDPLALGPDREVVVLRIVMEALANTARHAGASRATVTLSYTDDEVMVDVRDDGSGFDPRATVADEISGFGIGGMRRRAERAGGDLLVESEEGGGTAVSLRLPSAHDD</sequence>
<dbReference type="Proteomes" id="UP000316988">
    <property type="component" value="Unassembled WGS sequence"/>
</dbReference>
<evidence type="ECO:0000256" key="7">
    <source>
        <dbReference type="ARBA" id="ARBA00022490"/>
    </source>
</evidence>
<evidence type="ECO:0000259" key="18">
    <source>
        <dbReference type="PROSITE" id="PS50109"/>
    </source>
</evidence>
<gene>
    <name evidence="19" type="ORF">FNM00_14460</name>
</gene>
<evidence type="ECO:0000256" key="14">
    <source>
        <dbReference type="ARBA" id="ARBA00024827"/>
    </source>
</evidence>
<evidence type="ECO:0000256" key="2">
    <source>
        <dbReference type="ARBA" id="ARBA00001966"/>
    </source>
</evidence>
<dbReference type="InterPro" id="IPR050482">
    <property type="entry name" value="Sensor_HK_TwoCompSys"/>
</dbReference>
<dbReference type="OrthoDB" id="144293at2"/>
<dbReference type="InterPro" id="IPR003594">
    <property type="entry name" value="HATPase_dom"/>
</dbReference>
<dbReference type="InterPro" id="IPR011712">
    <property type="entry name" value="Sig_transdc_His_kin_sub3_dim/P"/>
</dbReference>
<evidence type="ECO:0000313" key="19">
    <source>
        <dbReference type="EMBL" id="TSD58398.1"/>
    </source>
</evidence>
<keyword evidence="7" id="KW-0963">Cytoplasm</keyword>
<dbReference type="EMBL" id="VLNT01000014">
    <property type="protein sequence ID" value="TSD58398.1"/>
    <property type="molecule type" value="Genomic_DNA"/>
</dbReference>
<dbReference type="AlphaFoldDB" id="A0A554RWC0"/>
<keyword evidence="11" id="KW-0408">Iron</keyword>
<dbReference type="Pfam" id="PF07730">
    <property type="entry name" value="HisKA_3"/>
    <property type="match status" value="1"/>
</dbReference>
<dbReference type="GO" id="GO:0051539">
    <property type="term" value="F:4 iron, 4 sulfur cluster binding"/>
    <property type="evidence" value="ECO:0007669"/>
    <property type="project" value="UniProtKB-KW"/>
</dbReference>
<evidence type="ECO:0000256" key="11">
    <source>
        <dbReference type="ARBA" id="ARBA00023004"/>
    </source>
</evidence>
<keyword evidence="12" id="KW-0902">Two-component regulatory system</keyword>
<keyword evidence="20" id="KW-1185">Reference proteome</keyword>
<dbReference type="Gene3D" id="1.20.5.1930">
    <property type="match status" value="1"/>
</dbReference>
<dbReference type="GO" id="GO:0016020">
    <property type="term" value="C:membrane"/>
    <property type="evidence" value="ECO:0007669"/>
    <property type="project" value="InterPro"/>
</dbReference>
<evidence type="ECO:0000256" key="3">
    <source>
        <dbReference type="ARBA" id="ARBA00004496"/>
    </source>
</evidence>
<evidence type="ECO:0000256" key="9">
    <source>
        <dbReference type="ARBA" id="ARBA00022723"/>
    </source>
</evidence>
<dbReference type="CDD" id="cd16917">
    <property type="entry name" value="HATPase_UhpB-NarQ-NarX-like"/>
    <property type="match status" value="1"/>
</dbReference>
<feature type="transmembrane region" description="Helical" evidence="17">
    <location>
        <begin position="120"/>
        <end position="138"/>
    </location>
</feature>
<feature type="domain" description="Histidine kinase" evidence="18">
    <location>
        <begin position="329"/>
        <end position="420"/>
    </location>
</feature>
<dbReference type="PANTHER" id="PTHR24421">
    <property type="entry name" value="NITRATE/NITRITE SENSOR PROTEIN NARX-RELATED"/>
    <property type="match status" value="1"/>
</dbReference>
<dbReference type="Gene3D" id="3.30.565.10">
    <property type="entry name" value="Histidine kinase-like ATPase, C-terminal domain"/>
    <property type="match status" value="1"/>
</dbReference>
<evidence type="ECO:0000256" key="4">
    <source>
        <dbReference type="ARBA" id="ARBA00012438"/>
    </source>
</evidence>
<keyword evidence="17" id="KW-0472">Membrane</keyword>
<accession>A0A554RWC0</accession>
<name>A0A554RWC0_9ACTN</name>
<keyword evidence="10 19" id="KW-0418">Kinase</keyword>
<evidence type="ECO:0000256" key="8">
    <source>
        <dbReference type="ARBA" id="ARBA00022679"/>
    </source>
</evidence>
<dbReference type="GO" id="GO:0000155">
    <property type="term" value="F:phosphorelay sensor kinase activity"/>
    <property type="evidence" value="ECO:0007669"/>
    <property type="project" value="InterPro"/>
</dbReference>
<feature type="transmembrane region" description="Helical" evidence="17">
    <location>
        <begin position="150"/>
        <end position="171"/>
    </location>
</feature>
<comment type="catalytic activity">
    <reaction evidence="1">
        <text>ATP + protein L-histidine = ADP + protein N-phospho-L-histidine.</text>
        <dbReference type="EC" id="2.7.13.3"/>
    </reaction>
</comment>
<dbReference type="EC" id="2.7.13.3" evidence="4"/>
<evidence type="ECO:0000256" key="13">
    <source>
        <dbReference type="ARBA" id="ARBA00023014"/>
    </source>
</evidence>
<comment type="subcellular location">
    <subcellularLocation>
        <location evidence="3">Cytoplasm</location>
    </subcellularLocation>
</comment>
<dbReference type="GO" id="GO:0046872">
    <property type="term" value="F:metal ion binding"/>
    <property type="evidence" value="ECO:0007669"/>
    <property type="project" value="UniProtKB-KW"/>
</dbReference>
<organism evidence="19 20">
    <name type="scientific">Aeromicrobium piscarium</name>
    <dbReference type="NCBI Taxonomy" id="2590901"/>
    <lineage>
        <taxon>Bacteria</taxon>
        <taxon>Bacillati</taxon>
        <taxon>Actinomycetota</taxon>
        <taxon>Actinomycetes</taxon>
        <taxon>Propionibacteriales</taxon>
        <taxon>Nocardioidaceae</taxon>
        <taxon>Aeromicrobium</taxon>
    </lineage>
</organism>
<evidence type="ECO:0000256" key="5">
    <source>
        <dbReference type="ARBA" id="ARBA00017322"/>
    </source>
</evidence>
<dbReference type="PANTHER" id="PTHR24421:SF62">
    <property type="entry name" value="SENSORY TRANSDUCTION HISTIDINE KINASE"/>
    <property type="match status" value="1"/>
</dbReference>
<comment type="cofactor">
    <cofactor evidence="2">
        <name>[4Fe-4S] cluster</name>
        <dbReference type="ChEBI" id="CHEBI:49883"/>
    </cofactor>
</comment>
<dbReference type="InterPro" id="IPR004358">
    <property type="entry name" value="Sig_transdc_His_kin-like_C"/>
</dbReference>
<dbReference type="PIRSF" id="PIRSF037434">
    <property type="entry name" value="STHK_ChrS"/>
    <property type="match status" value="1"/>
</dbReference>
<dbReference type="SUPFAM" id="SSF55874">
    <property type="entry name" value="ATPase domain of HSP90 chaperone/DNA topoisomerase II/histidine kinase"/>
    <property type="match status" value="1"/>
</dbReference>
<proteinExistence type="predicted"/>
<evidence type="ECO:0000313" key="20">
    <source>
        <dbReference type="Proteomes" id="UP000316988"/>
    </source>
</evidence>
<comment type="function">
    <text evidence="14">Member of the two-component regulatory system NreB/NreC involved in the control of dissimilatory nitrate/nitrite reduction in response to oxygen. NreB functions as a direct oxygen sensor histidine kinase which is autophosphorylated, in the absence of oxygen, probably at the conserved histidine residue, and transfers its phosphate group probably to a conserved aspartate residue of NreC. NreB/NreC activates the expression of the nitrate (narGHJI) and nitrite (nir) reductase operons, as well as the putative nitrate transporter gene narT.</text>
</comment>
<reference evidence="19 20" key="1">
    <citation type="submission" date="2019-07" db="EMBL/GenBank/DDBJ databases">
        <authorList>
            <person name="Zhao L.H."/>
        </authorList>
    </citation>
    <scope>NUCLEOTIDE SEQUENCE [LARGE SCALE GENOMIC DNA]</scope>
    <source>
        <strain evidence="19 20">Co35</strain>
    </source>
</reference>
<protein>
    <recommendedName>
        <fullName evidence="5">Oxygen sensor histidine kinase NreB</fullName>
        <ecNumber evidence="4">2.7.13.3</ecNumber>
    </recommendedName>
    <alternativeName>
        <fullName evidence="15">Nitrogen regulation protein B</fullName>
    </alternativeName>
</protein>
<dbReference type="InterPro" id="IPR036890">
    <property type="entry name" value="HATPase_C_sf"/>
</dbReference>
<keyword evidence="8" id="KW-0808">Transferase</keyword>
<keyword evidence="17" id="KW-0812">Transmembrane</keyword>
<dbReference type="Pfam" id="PF02518">
    <property type="entry name" value="HATPase_c"/>
    <property type="match status" value="1"/>
</dbReference>
<dbReference type="GO" id="GO:0005737">
    <property type="term" value="C:cytoplasm"/>
    <property type="evidence" value="ECO:0007669"/>
    <property type="project" value="UniProtKB-SubCell"/>
</dbReference>
<evidence type="ECO:0000256" key="12">
    <source>
        <dbReference type="ARBA" id="ARBA00023012"/>
    </source>
</evidence>
<keyword evidence="16" id="KW-0175">Coiled coil</keyword>
<feature type="transmembrane region" description="Helical" evidence="17">
    <location>
        <begin position="28"/>
        <end position="46"/>
    </location>
</feature>
<keyword evidence="13" id="KW-0411">Iron-sulfur</keyword>
<keyword evidence="17" id="KW-1133">Transmembrane helix</keyword>
<evidence type="ECO:0000256" key="17">
    <source>
        <dbReference type="SAM" id="Phobius"/>
    </source>
</evidence>
<keyword evidence="9" id="KW-0479">Metal-binding</keyword>
<dbReference type="InterPro" id="IPR017205">
    <property type="entry name" value="Sig_transdc_His_kinase_ChrS"/>
</dbReference>
<dbReference type="PRINTS" id="PR00344">
    <property type="entry name" value="BCTRLSENSOR"/>
</dbReference>
<dbReference type="InterPro" id="IPR005467">
    <property type="entry name" value="His_kinase_dom"/>
</dbReference>
<dbReference type="SMART" id="SM00387">
    <property type="entry name" value="HATPase_c"/>
    <property type="match status" value="1"/>
</dbReference>
<evidence type="ECO:0000256" key="15">
    <source>
        <dbReference type="ARBA" id="ARBA00030800"/>
    </source>
</evidence>
<dbReference type="RefSeq" id="WP_143914259.1">
    <property type="nucleotide sequence ID" value="NZ_VLNT01000014.1"/>
</dbReference>
<dbReference type="PROSITE" id="PS50109">
    <property type="entry name" value="HIS_KIN"/>
    <property type="match status" value="1"/>
</dbReference>
<evidence type="ECO:0000256" key="10">
    <source>
        <dbReference type="ARBA" id="ARBA00022777"/>
    </source>
</evidence>
<evidence type="ECO:0000256" key="1">
    <source>
        <dbReference type="ARBA" id="ARBA00000085"/>
    </source>
</evidence>
<keyword evidence="6" id="KW-0004">4Fe-4S</keyword>
<evidence type="ECO:0000256" key="6">
    <source>
        <dbReference type="ARBA" id="ARBA00022485"/>
    </source>
</evidence>
<comment type="caution">
    <text evidence="19">The sequence shown here is derived from an EMBL/GenBank/DDBJ whole genome shotgun (WGS) entry which is preliminary data.</text>
</comment>
<evidence type="ECO:0000256" key="16">
    <source>
        <dbReference type="SAM" id="Coils"/>
    </source>
</evidence>
<feature type="coiled-coil region" evidence="16">
    <location>
        <begin position="178"/>
        <end position="208"/>
    </location>
</feature>
<dbReference type="GO" id="GO:0046983">
    <property type="term" value="F:protein dimerization activity"/>
    <property type="evidence" value="ECO:0007669"/>
    <property type="project" value="InterPro"/>
</dbReference>